<dbReference type="RefSeq" id="WP_119368308.1">
    <property type="nucleotide sequence ID" value="NZ_QXDJ01000012.1"/>
</dbReference>
<feature type="transmembrane region" description="Helical" evidence="2">
    <location>
        <begin position="12"/>
        <end position="36"/>
    </location>
</feature>
<evidence type="ECO:0000313" key="4">
    <source>
        <dbReference type="Proteomes" id="UP000265930"/>
    </source>
</evidence>
<keyword evidence="2" id="KW-0812">Transmembrane</keyword>
<comment type="caution">
    <text evidence="3">The sequence shown here is derived from an EMBL/GenBank/DDBJ whole genome shotgun (WGS) entry which is preliminary data.</text>
</comment>
<evidence type="ECO:0000313" key="3">
    <source>
        <dbReference type="EMBL" id="RII31842.1"/>
    </source>
</evidence>
<evidence type="ECO:0000256" key="1">
    <source>
        <dbReference type="SAM" id="MobiDB-lite"/>
    </source>
</evidence>
<accession>A0A399IK74</accession>
<keyword evidence="2" id="KW-0472">Membrane</keyword>
<reference evidence="3 4" key="1">
    <citation type="submission" date="2018-08" db="EMBL/GenBank/DDBJ databases">
        <title>Genome of Clostridium chromiireducens C1, DSM12136.</title>
        <authorList>
            <person name="Xing M."/>
            <person name="Wei Y."/>
            <person name="Ang E.L."/>
            <person name="Zhao H."/>
            <person name="Zhang Y."/>
        </authorList>
    </citation>
    <scope>NUCLEOTIDE SEQUENCE [LARGE SCALE GENOMIC DNA]</scope>
    <source>
        <strain evidence="3 4">C1</strain>
    </source>
</reference>
<sequence length="113" mass="12224">MSSILGSVGSLYMAILIIVLVIGFGLVGLKIASYVIRFEKNNNTAKTNKIGVKNNENVYKCLKIALYSFLAILVSMIMLTIIDPQGSMEHSKSSSINTSGSSQSTQNSSQHNH</sequence>
<feature type="transmembrane region" description="Helical" evidence="2">
    <location>
        <begin position="64"/>
        <end position="82"/>
    </location>
</feature>
<evidence type="ECO:0000256" key="2">
    <source>
        <dbReference type="SAM" id="Phobius"/>
    </source>
</evidence>
<name>A0A399IK74_9CLOT</name>
<dbReference type="Proteomes" id="UP000265930">
    <property type="component" value="Unassembled WGS sequence"/>
</dbReference>
<dbReference type="EMBL" id="QXDJ01000012">
    <property type="protein sequence ID" value="RII31842.1"/>
    <property type="molecule type" value="Genomic_DNA"/>
</dbReference>
<protein>
    <submittedName>
        <fullName evidence="3">Uncharacterized protein</fullName>
    </submittedName>
</protein>
<feature type="compositionally biased region" description="Low complexity" evidence="1">
    <location>
        <begin position="93"/>
        <end position="113"/>
    </location>
</feature>
<keyword evidence="2" id="KW-1133">Transmembrane helix</keyword>
<feature type="region of interest" description="Disordered" evidence="1">
    <location>
        <begin position="87"/>
        <end position="113"/>
    </location>
</feature>
<proteinExistence type="predicted"/>
<dbReference type="AlphaFoldDB" id="A0A399IK74"/>
<gene>
    <name evidence="3" type="ORF">D2A34_26105</name>
</gene>
<organism evidence="3 4">
    <name type="scientific">Clostridium chromiireducens</name>
    <dbReference type="NCBI Taxonomy" id="225345"/>
    <lineage>
        <taxon>Bacteria</taxon>
        <taxon>Bacillati</taxon>
        <taxon>Bacillota</taxon>
        <taxon>Clostridia</taxon>
        <taxon>Eubacteriales</taxon>
        <taxon>Clostridiaceae</taxon>
        <taxon>Clostridium</taxon>
    </lineage>
</organism>